<evidence type="ECO:0000313" key="11">
    <source>
        <dbReference type="Proteomes" id="UP000516437"/>
    </source>
</evidence>
<keyword evidence="3" id="KW-0238">DNA-binding</keyword>
<dbReference type="PANTHER" id="PTHR46621:SF1">
    <property type="entry name" value="SNRNA-ACTIVATING PROTEIN COMPLEX SUBUNIT 4"/>
    <property type="match status" value="1"/>
</dbReference>
<feature type="domain" description="Myb-like" evidence="7">
    <location>
        <begin position="536"/>
        <end position="587"/>
    </location>
</feature>
<dbReference type="InterPro" id="IPR017930">
    <property type="entry name" value="Myb_dom"/>
</dbReference>
<feature type="domain" description="Myb-like" evidence="7">
    <location>
        <begin position="430"/>
        <end position="482"/>
    </location>
</feature>
<evidence type="ECO:0000259" key="8">
    <source>
        <dbReference type="PROSITE" id="PS51293"/>
    </source>
</evidence>
<dbReference type="SUPFAM" id="SSF46689">
    <property type="entry name" value="Homeodomain-like"/>
    <property type="match status" value="3"/>
</dbReference>
<feature type="region of interest" description="Disordered" evidence="6">
    <location>
        <begin position="1041"/>
        <end position="1070"/>
    </location>
</feature>
<dbReference type="InterPro" id="IPR009057">
    <property type="entry name" value="Homeodomain-like_sf"/>
</dbReference>
<dbReference type="FunFam" id="1.10.10.60:FF:000016">
    <property type="entry name" value="Transcriptional activator Myb isoform A"/>
    <property type="match status" value="1"/>
</dbReference>
<dbReference type="Proteomes" id="UP000516437">
    <property type="component" value="Chromosome 5"/>
</dbReference>
<dbReference type="SMART" id="SM00717">
    <property type="entry name" value="SANT"/>
    <property type="match status" value="5"/>
</dbReference>
<keyword evidence="5" id="KW-0539">Nucleus</keyword>
<proteinExistence type="predicted"/>
<feature type="domain" description="HTH myb-type" evidence="9">
    <location>
        <begin position="483"/>
        <end position="538"/>
    </location>
</feature>
<reference evidence="10 11" key="1">
    <citation type="journal article" date="2019" name="Plant Biotechnol. J.">
        <title>The red bayberry genome and genetic basis of sex determination.</title>
        <authorList>
            <person name="Jia H.M."/>
            <person name="Jia H.J."/>
            <person name="Cai Q.L."/>
            <person name="Wang Y."/>
            <person name="Zhao H.B."/>
            <person name="Yang W.F."/>
            <person name="Wang G.Y."/>
            <person name="Li Y.H."/>
            <person name="Zhan D.L."/>
            <person name="Shen Y.T."/>
            <person name="Niu Q.F."/>
            <person name="Chang L."/>
            <person name="Qiu J."/>
            <person name="Zhao L."/>
            <person name="Xie H.B."/>
            <person name="Fu W.Y."/>
            <person name="Jin J."/>
            <person name="Li X.W."/>
            <person name="Jiao Y."/>
            <person name="Zhou C.C."/>
            <person name="Tu T."/>
            <person name="Chai C.Y."/>
            <person name="Gao J.L."/>
            <person name="Fan L.J."/>
            <person name="van de Weg E."/>
            <person name="Wang J.Y."/>
            <person name="Gao Z.S."/>
        </authorList>
    </citation>
    <scope>NUCLEOTIDE SEQUENCE [LARGE SCALE GENOMIC DNA]</scope>
    <source>
        <tissue evidence="10">Leaves</tissue>
    </source>
</reference>
<dbReference type="PROSITE" id="PS51293">
    <property type="entry name" value="SANT"/>
    <property type="match status" value="1"/>
</dbReference>
<feature type="domain" description="HTH myb-type" evidence="9">
    <location>
        <begin position="588"/>
        <end position="642"/>
    </location>
</feature>
<feature type="compositionally biased region" description="Basic and acidic residues" evidence="6">
    <location>
        <begin position="1"/>
        <end position="13"/>
    </location>
</feature>
<evidence type="ECO:0000256" key="5">
    <source>
        <dbReference type="ARBA" id="ARBA00023242"/>
    </source>
</evidence>
<comment type="subcellular location">
    <subcellularLocation>
        <location evidence="1">Nucleus</location>
    </subcellularLocation>
</comment>
<evidence type="ECO:0000259" key="9">
    <source>
        <dbReference type="PROSITE" id="PS51294"/>
    </source>
</evidence>
<evidence type="ECO:0000259" key="7">
    <source>
        <dbReference type="PROSITE" id="PS50090"/>
    </source>
</evidence>
<dbReference type="Gene3D" id="1.10.10.60">
    <property type="entry name" value="Homeodomain-like"/>
    <property type="match status" value="4"/>
</dbReference>
<dbReference type="InterPro" id="IPR051575">
    <property type="entry name" value="Myb-like_DNA-bd"/>
</dbReference>
<dbReference type="GO" id="GO:0019185">
    <property type="term" value="C:snRNA-activating protein complex"/>
    <property type="evidence" value="ECO:0007669"/>
    <property type="project" value="TreeGrafter"/>
</dbReference>
<dbReference type="GO" id="GO:0042796">
    <property type="term" value="P:snRNA transcription by RNA polymerase III"/>
    <property type="evidence" value="ECO:0007669"/>
    <property type="project" value="TreeGrafter"/>
</dbReference>
<dbReference type="InterPro" id="IPR001005">
    <property type="entry name" value="SANT/Myb"/>
</dbReference>
<organism evidence="10 11">
    <name type="scientific">Morella rubra</name>
    <name type="common">Chinese bayberry</name>
    <dbReference type="NCBI Taxonomy" id="262757"/>
    <lineage>
        <taxon>Eukaryota</taxon>
        <taxon>Viridiplantae</taxon>
        <taxon>Streptophyta</taxon>
        <taxon>Embryophyta</taxon>
        <taxon>Tracheophyta</taxon>
        <taxon>Spermatophyta</taxon>
        <taxon>Magnoliopsida</taxon>
        <taxon>eudicotyledons</taxon>
        <taxon>Gunneridae</taxon>
        <taxon>Pentapetalae</taxon>
        <taxon>rosids</taxon>
        <taxon>fabids</taxon>
        <taxon>Fagales</taxon>
        <taxon>Myricaceae</taxon>
        <taxon>Morella</taxon>
    </lineage>
</organism>
<feature type="domain" description="HTH myb-type" evidence="9">
    <location>
        <begin position="430"/>
        <end position="482"/>
    </location>
</feature>
<dbReference type="GO" id="GO:0001006">
    <property type="term" value="F:RNA polymerase III type 3 promoter sequence-specific DNA binding"/>
    <property type="evidence" value="ECO:0007669"/>
    <property type="project" value="TreeGrafter"/>
</dbReference>
<feature type="domain" description="HTH myb-type" evidence="9">
    <location>
        <begin position="542"/>
        <end position="583"/>
    </location>
</feature>
<feature type="region of interest" description="Disordered" evidence="6">
    <location>
        <begin position="877"/>
        <end position="931"/>
    </location>
</feature>
<dbReference type="Pfam" id="PF00249">
    <property type="entry name" value="Myb_DNA-binding"/>
    <property type="match status" value="2"/>
</dbReference>
<dbReference type="Pfam" id="PF13921">
    <property type="entry name" value="Myb_DNA-bind_6"/>
    <property type="match status" value="1"/>
</dbReference>
<dbReference type="AlphaFoldDB" id="A0A6A1VIB3"/>
<accession>A0A6A1VIB3</accession>
<keyword evidence="4" id="KW-0804">Transcription</keyword>
<feature type="domain" description="Myb-like" evidence="7">
    <location>
        <begin position="483"/>
        <end position="534"/>
    </location>
</feature>
<feature type="compositionally biased region" description="Basic and acidic residues" evidence="6">
    <location>
        <begin position="880"/>
        <end position="900"/>
    </location>
</feature>
<gene>
    <name evidence="10" type="ORF">CJ030_MR5G025093</name>
</gene>
<feature type="region of interest" description="Disordered" evidence="6">
    <location>
        <begin position="701"/>
        <end position="737"/>
    </location>
</feature>
<keyword evidence="2" id="KW-0805">Transcription regulation</keyword>
<feature type="domain" description="Myb-like" evidence="7">
    <location>
        <begin position="588"/>
        <end position="638"/>
    </location>
</feature>
<dbReference type="GO" id="GO:0042795">
    <property type="term" value="P:snRNA transcription by RNA polymerase II"/>
    <property type="evidence" value="ECO:0007669"/>
    <property type="project" value="TreeGrafter"/>
</dbReference>
<evidence type="ECO:0000256" key="6">
    <source>
        <dbReference type="SAM" id="MobiDB-lite"/>
    </source>
</evidence>
<sequence length="1099" mass="123696">MSSRAEHEQEKEQLSGSEEDEDFLDEDIKALRRACLLTGTNPDDIYGNNLFTSSAAAPTYGDYSAAADDTDSDDDLELVRNIKNRFSVPSDLHESLSLNPLASLPPAASDEDDDFETLLAIQRRFSVYDSDISKHRTRDSLKKPEQVHASSLSLEKETTDNLFVNRTNACEGFTDSEDFVNFRSLGDNVGVQPSGFIENHQSEACKSSMLPLKKSCFPKSALFLMDAIKKNRSNQKFLRSKLIELEARIEENKKLRERVKILKDFQASCRKRTGRALSQKKDHRVQLISAKKSWASKDPKIIDKRVSAMYYGPVENSHVANYRIAITNFPLTLDRKKWSMTEKENLGKGITQQFQEMVLRISVDRFSGSQGSSGHSDDFDKILVSIKDLEVTPEHIREFLPKINWEQLASMYVVGRSGAECEARWLNHEDPLINHNPWTAKEDKNLLLLVQEKGINNWFDIAVSMGTNRTPFQCLARYQRSLNASVLKREWTKDEDAQLRAAIEVFGESDWQSVASTLEGRAGNQCSNRWKKSLHPTRERVGRWSADEDKHLKVAVMLFGAKNWNKIAQFVPGRTQVQCRERWVNSLDPSLNWGEWTEEEDSRLKAAIVEHGYCWSKIAACVPPRTDNQCRRRWKVLLPHEVPLLRETKRIQKAALISNFVDRESERPALSSSDFLPLQMISATSNLENEDRCCKRKGRLGNASRKIRSKKSEQHAQPCSGDTQKRKYPKSHSRRKKCMEPVADNLSLVLLPESLQSGTINGDCTEATVDNCSASNRKRSSKHYSRRNSCTADVKGNMNSTWSSGKSLLSGITNDSEHPLDHVSCPDSTLLTITNGEVVDSADGHVCIGQKRPSTLHSEKEKCMELAEDSHSFSSYPESLEFRENDGEHVRSSSLDKEMENTGLKLQNRKKRKNERSGKLPSVSIPCQQDGPKISNVSSKEILGTRDGDDITLACFLSYKSKKRRLGAAKRSNEACFPSSLRKIAESRPNEVLELHDGNQIPSVTQDMEPEACCHAGNPDNSLPCKLKSSLLEDMPTVIDGVNGPGRQDTDQQQNGGLHEPVSINLEGTNEEDGNVTLACFIRNKSRKGQLAKTAKTKQ</sequence>
<evidence type="ECO:0000313" key="10">
    <source>
        <dbReference type="EMBL" id="KAB1212325.1"/>
    </source>
</evidence>
<dbReference type="PROSITE" id="PS51294">
    <property type="entry name" value="HTH_MYB"/>
    <property type="match status" value="4"/>
</dbReference>
<dbReference type="InterPro" id="IPR017884">
    <property type="entry name" value="SANT_dom"/>
</dbReference>
<dbReference type="PROSITE" id="PS50090">
    <property type="entry name" value="MYB_LIKE"/>
    <property type="match status" value="4"/>
</dbReference>
<protein>
    <submittedName>
        <fullName evidence="10">Myb-like protein L</fullName>
    </submittedName>
</protein>
<feature type="domain" description="SANT" evidence="8">
    <location>
        <begin position="539"/>
        <end position="581"/>
    </location>
</feature>
<dbReference type="GO" id="GO:0000978">
    <property type="term" value="F:RNA polymerase II cis-regulatory region sequence-specific DNA binding"/>
    <property type="evidence" value="ECO:0007669"/>
    <property type="project" value="TreeGrafter"/>
</dbReference>
<feature type="region of interest" description="Disordered" evidence="6">
    <location>
        <begin position="1"/>
        <end position="23"/>
    </location>
</feature>
<evidence type="ECO:0000256" key="3">
    <source>
        <dbReference type="ARBA" id="ARBA00023125"/>
    </source>
</evidence>
<evidence type="ECO:0000256" key="2">
    <source>
        <dbReference type="ARBA" id="ARBA00023015"/>
    </source>
</evidence>
<keyword evidence="11" id="KW-1185">Reference proteome</keyword>
<evidence type="ECO:0000256" key="4">
    <source>
        <dbReference type="ARBA" id="ARBA00023163"/>
    </source>
</evidence>
<dbReference type="GO" id="GO:0005634">
    <property type="term" value="C:nucleus"/>
    <property type="evidence" value="ECO:0007669"/>
    <property type="project" value="UniProtKB-SubCell"/>
</dbReference>
<name>A0A6A1VIB3_9ROSI</name>
<dbReference type="CDD" id="cd00167">
    <property type="entry name" value="SANT"/>
    <property type="match status" value="4"/>
</dbReference>
<feature type="compositionally biased region" description="Basic residues" evidence="6">
    <location>
        <begin position="726"/>
        <end position="737"/>
    </location>
</feature>
<comment type="caution">
    <text evidence="10">The sequence shown here is derived from an EMBL/GenBank/DDBJ whole genome shotgun (WGS) entry which is preliminary data.</text>
</comment>
<evidence type="ECO:0000256" key="1">
    <source>
        <dbReference type="ARBA" id="ARBA00004123"/>
    </source>
</evidence>
<dbReference type="OrthoDB" id="2143914at2759"/>
<dbReference type="PANTHER" id="PTHR46621">
    <property type="entry name" value="SNRNA-ACTIVATING PROTEIN COMPLEX SUBUNIT 4"/>
    <property type="match status" value="1"/>
</dbReference>
<dbReference type="EMBL" id="RXIC02000023">
    <property type="protein sequence ID" value="KAB1212325.1"/>
    <property type="molecule type" value="Genomic_DNA"/>
</dbReference>